<dbReference type="AlphaFoldDB" id="A0A412X5U8"/>
<name>A0A412X5U8_9BACT</name>
<reference evidence="2 3" key="1">
    <citation type="submission" date="2018-08" db="EMBL/GenBank/DDBJ databases">
        <title>A genome reference for cultivated species of the human gut microbiota.</title>
        <authorList>
            <person name="Zou Y."/>
            <person name="Xue W."/>
            <person name="Luo G."/>
        </authorList>
    </citation>
    <scope>NUCLEOTIDE SEQUENCE [LARGE SCALE GENOMIC DNA]</scope>
    <source>
        <strain evidence="2 3">AF14-49</strain>
    </source>
</reference>
<accession>A0A412X5U8</accession>
<sequence length="424" mass="47333">MQNILRLIVLFSAIVCFTACSEDDDHARTVSFKRAVYILSSNQAIEVEIGLSEVAEQELTVPFEVFGTAVEGEEYSLSAHEFVVAQGENSAKVVITPVDNVYSDRQIRLELADVPGYAFGNYRVVLIPVETKEVITTSFAADAYILKSSLTVSMNLFIGGTSYTHPSYPVTVPFEIDPSSTAVLGTHFEIEGGGLELVMPTKGSSAQVKIKCLKKEEGKDKIVLRMSDSDLHYLAGERNRTTITIDGPTTFKDLEGTWRMNGFTSLTHVKNSVFNEDKSDLEHLPENNPQTDKLVFTSGIANRMNVSLLTGDLAHYLRNCDLTSVKEEEEYLYEMGDNPPFESVLTMEMSEANVNYSATNVSLRKAQVGFRVLDGGNTLELRIFDYEPTDFLQRTYNDRKVSSAFGKEPMKQDFTLVFKFVREN</sequence>
<dbReference type="EMBL" id="QRZA01000002">
    <property type="protein sequence ID" value="RGV36180.1"/>
    <property type="molecule type" value="Genomic_DNA"/>
</dbReference>
<evidence type="ECO:0000256" key="1">
    <source>
        <dbReference type="SAM" id="SignalP"/>
    </source>
</evidence>
<gene>
    <name evidence="2" type="ORF">DWW18_01820</name>
</gene>
<proteinExistence type="predicted"/>
<dbReference type="RefSeq" id="WP_118258444.1">
    <property type="nucleotide sequence ID" value="NZ_CALBWO010000058.1"/>
</dbReference>
<dbReference type="STRING" id="1121130.GCA_000519105_00351"/>
<evidence type="ECO:0000313" key="2">
    <source>
        <dbReference type="EMBL" id="RGV36180.1"/>
    </source>
</evidence>
<protein>
    <recommendedName>
        <fullName evidence="4">Calx-beta domain-containing protein</fullName>
    </recommendedName>
</protein>
<organism evidence="2 3">
    <name type="scientific">Butyricimonas virosa</name>
    <dbReference type="NCBI Taxonomy" id="544645"/>
    <lineage>
        <taxon>Bacteria</taxon>
        <taxon>Pseudomonadati</taxon>
        <taxon>Bacteroidota</taxon>
        <taxon>Bacteroidia</taxon>
        <taxon>Bacteroidales</taxon>
        <taxon>Odoribacteraceae</taxon>
        <taxon>Butyricimonas</taxon>
    </lineage>
</organism>
<keyword evidence="1" id="KW-0732">Signal</keyword>
<dbReference type="SUPFAM" id="SSF141072">
    <property type="entry name" value="CalX-like"/>
    <property type="match status" value="1"/>
</dbReference>
<feature type="chain" id="PRO_5019322374" description="Calx-beta domain-containing protein" evidence="1">
    <location>
        <begin position="22"/>
        <end position="424"/>
    </location>
</feature>
<dbReference type="InterPro" id="IPR038081">
    <property type="entry name" value="CalX-like_sf"/>
</dbReference>
<comment type="caution">
    <text evidence="2">The sequence shown here is derived from an EMBL/GenBank/DDBJ whole genome shotgun (WGS) entry which is preliminary data.</text>
</comment>
<evidence type="ECO:0000313" key="3">
    <source>
        <dbReference type="Proteomes" id="UP000283589"/>
    </source>
</evidence>
<dbReference type="Gene3D" id="2.60.40.2030">
    <property type="match status" value="1"/>
</dbReference>
<feature type="signal peptide" evidence="1">
    <location>
        <begin position="1"/>
        <end position="21"/>
    </location>
</feature>
<evidence type="ECO:0008006" key="4">
    <source>
        <dbReference type="Google" id="ProtNLM"/>
    </source>
</evidence>
<dbReference type="Proteomes" id="UP000283589">
    <property type="component" value="Unassembled WGS sequence"/>
</dbReference>